<organism evidence="1 2">
    <name type="scientific">Eragrostis curvula</name>
    <name type="common">weeping love grass</name>
    <dbReference type="NCBI Taxonomy" id="38414"/>
    <lineage>
        <taxon>Eukaryota</taxon>
        <taxon>Viridiplantae</taxon>
        <taxon>Streptophyta</taxon>
        <taxon>Embryophyta</taxon>
        <taxon>Tracheophyta</taxon>
        <taxon>Spermatophyta</taxon>
        <taxon>Magnoliopsida</taxon>
        <taxon>Liliopsida</taxon>
        <taxon>Poales</taxon>
        <taxon>Poaceae</taxon>
        <taxon>PACMAD clade</taxon>
        <taxon>Chloridoideae</taxon>
        <taxon>Eragrostideae</taxon>
        <taxon>Eragrostidinae</taxon>
        <taxon>Eragrostis</taxon>
    </lineage>
</organism>
<proteinExistence type="predicted"/>
<dbReference type="Gramene" id="TVU31204">
    <property type="protein sequence ID" value="TVU31204"/>
    <property type="gene ID" value="EJB05_22882"/>
</dbReference>
<keyword evidence="2" id="KW-1185">Reference proteome</keyword>
<feature type="non-terminal residue" evidence="1">
    <location>
        <position position="1"/>
    </location>
</feature>
<gene>
    <name evidence="1" type="ORF">EJB05_22882</name>
</gene>
<name>A0A5J9V6S0_9POAL</name>
<reference evidence="1 2" key="1">
    <citation type="journal article" date="2019" name="Sci. Rep.">
        <title>A high-quality genome of Eragrostis curvula grass provides insights into Poaceae evolution and supports new strategies to enhance forage quality.</title>
        <authorList>
            <person name="Carballo J."/>
            <person name="Santos B.A.C.M."/>
            <person name="Zappacosta D."/>
            <person name="Garbus I."/>
            <person name="Selva J.P."/>
            <person name="Gallo C.A."/>
            <person name="Diaz A."/>
            <person name="Albertini E."/>
            <person name="Caccamo M."/>
            <person name="Echenique V."/>
        </authorList>
    </citation>
    <scope>NUCLEOTIDE SEQUENCE [LARGE SCALE GENOMIC DNA]</scope>
    <source>
        <strain evidence="2">cv. Victoria</strain>
        <tissue evidence="1">Leaf</tissue>
    </source>
</reference>
<dbReference type="Proteomes" id="UP000324897">
    <property type="component" value="Chromosome 1"/>
</dbReference>
<dbReference type="OrthoDB" id="688162at2759"/>
<comment type="caution">
    <text evidence="1">The sequence shown here is derived from an EMBL/GenBank/DDBJ whole genome shotgun (WGS) entry which is preliminary data.</text>
</comment>
<sequence>YFTIPAPPTLRQIHLRRQSLIPAAGGLSCSRRSISTEAKGSSTLGGSRHGRRCCRFFSEIRDIKEELESMQSFLQGAERFKDTDNTTANFIKNI</sequence>
<evidence type="ECO:0000313" key="1">
    <source>
        <dbReference type="EMBL" id="TVU31204.1"/>
    </source>
</evidence>
<dbReference type="AlphaFoldDB" id="A0A5J9V6S0"/>
<dbReference type="EMBL" id="RWGY01000011">
    <property type="protein sequence ID" value="TVU31204.1"/>
    <property type="molecule type" value="Genomic_DNA"/>
</dbReference>
<protein>
    <submittedName>
        <fullName evidence="1">Uncharacterized protein</fullName>
    </submittedName>
</protein>
<evidence type="ECO:0000313" key="2">
    <source>
        <dbReference type="Proteomes" id="UP000324897"/>
    </source>
</evidence>
<accession>A0A5J9V6S0</accession>